<dbReference type="PRINTS" id="PR00171">
    <property type="entry name" value="SUGRTRNSPORT"/>
</dbReference>
<dbReference type="GO" id="GO:0016020">
    <property type="term" value="C:membrane"/>
    <property type="evidence" value="ECO:0007669"/>
    <property type="project" value="UniProtKB-SubCell"/>
</dbReference>
<feature type="transmembrane region" description="Helical" evidence="8">
    <location>
        <begin position="409"/>
        <end position="427"/>
    </location>
</feature>
<evidence type="ECO:0000256" key="7">
    <source>
        <dbReference type="RuleBase" id="RU003346"/>
    </source>
</evidence>
<dbReference type="AlphaFoldDB" id="A0A1I6T9B5"/>
<dbReference type="Proteomes" id="UP000183209">
    <property type="component" value="Unassembled WGS sequence"/>
</dbReference>
<dbReference type="InterPro" id="IPR050820">
    <property type="entry name" value="MFS_Sugar_Transporter"/>
</dbReference>
<dbReference type="PANTHER" id="PTHR48023">
    <property type="entry name" value="D-XYLOSE-PROTON SYMPORTER-LIKE 2"/>
    <property type="match status" value="1"/>
</dbReference>
<dbReference type="Pfam" id="PF00083">
    <property type="entry name" value="Sugar_tr"/>
    <property type="match status" value="1"/>
</dbReference>
<dbReference type="GO" id="GO:0022857">
    <property type="term" value="F:transmembrane transporter activity"/>
    <property type="evidence" value="ECO:0007669"/>
    <property type="project" value="InterPro"/>
</dbReference>
<feature type="transmembrane region" description="Helical" evidence="8">
    <location>
        <begin position="345"/>
        <end position="369"/>
    </location>
</feature>
<name>A0A1I6T9B5_9FLAO</name>
<organism evidence="10 11">
    <name type="scientific">Zhouia amylolytica</name>
    <dbReference type="NCBI Taxonomy" id="376730"/>
    <lineage>
        <taxon>Bacteria</taxon>
        <taxon>Pseudomonadati</taxon>
        <taxon>Bacteroidota</taxon>
        <taxon>Flavobacteriia</taxon>
        <taxon>Flavobacteriales</taxon>
        <taxon>Flavobacteriaceae</taxon>
        <taxon>Zhouia</taxon>
    </lineage>
</organism>
<dbReference type="PROSITE" id="PS00217">
    <property type="entry name" value="SUGAR_TRANSPORT_2"/>
    <property type="match status" value="1"/>
</dbReference>
<dbReference type="NCBIfam" id="TIGR00879">
    <property type="entry name" value="SP"/>
    <property type="match status" value="1"/>
</dbReference>
<dbReference type="InterPro" id="IPR003663">
    <property type="entry name" value="Sugar/inositol_transpt"/>
</dbReference>
<gene>
    <name evidence="10" type="ORF">SAMN04487906_1924</name>
</gene>
<sequence length="450" mass="49988">MNLKIVFIAFAAALAGFLFGFDTAVISGTVALVKAQFDLSDAGIGWFVSSALVGAISGVVFSGYLSDKYGRKLMLIISGLLFFISAMGCAISGSFTELVLYRLLGGVAFGIASMVSPLYISEISPAHVRGKLVSVYQLAITAGILIAYFSNYWTSVVHQDSGMDGFVFEFLYKDEYWRGMFANEVFPVLLFLGCLLFIPQSPRWLMIHGSKEKAKQIAERYKIEYDQPVHKEEKEQMNFFQLIRGVYKRPMYIAIFLMIFSQICGINAIIYYGPTILNEAGFTLGDALGGQVTIGFVNVLFTFVAIYTIDKWGRKPLLRFGALGVILSLLMISLMFFIGGSFDSYVIVGILLFIACYAFSLGPVQFVVASEIFPTSIRGRALTISTLFLWVTNAIVGQVFPMILAGFNAPLTFLLFALVCMPGIWIIKKYIPETKGKSLEEIERFWNEKF</sequence>
<comment type="subcellular location">
    <subcellularLocation>
        <location evidence="1">Membrane</location>
        <topology evidence="1">Multi-pass membrane protein</topology>
    </subcellularLocation>
</comment>
<evidence type="ECO:0000313" key="10">
    <source>
        <dbReference type="EMBL" id="SFS85780.1"/>
    </source>
</evidence>
<dbReference type="InterPro" id="IPR020846">
    <property type="entry name" value="MFS_dom"/>
</dbReference>
<feature type="transmembrane region" description="Helical" evidence="8">
    <location>
        <begin position="292"/>
        <end position="310"/>
    </location>
</feature>
<keyword evidence="4 8" id="KW-0812">Transmembrane</keyword>
<evidence type="ECO:0000256" key="8">
    <source>
        <dbReference type="SAM" id="Phobius"/>
    </source>
</evidence>
<keyword evidence="3 7" id="KW-0813">Transport</keyword>
<feature type="transmembrane region" description="Helical" evidence="8">
    <location>
        <begin position="99"/>
        <end position="120"/>
    </location>
</feature>
<feature type="transmembrane region" description="Helical" evidence="8">
    <location>
        <begin position="176"/>
        <end position="198"/>
    </location>
</feature>
<evidence type="ECO:0000256" key="6">
    <source>
        <dbReference type="ARBA" id="ARBA00023136"/>
    </source>
</evidence>
<evidence type="ECO:0000256" key="5">
    <source>
        <dbReference type="ARBA" id="ARBA00022989"/>
    </source>
</evidence>
<evidence type="ECO:0000256" key="4">
    <source>
        <dbReference type="ARBA" id="ARBA00022692"/>
    </source>
</evidence>
<feature type="transmembrane region" description="Helical" evidence="8">
    <location>
        <begin position="381"/>
        <end position="403"/>
    </location>
</feature>
<feature type="transmembrane region" description="Helical" evidence="8">
    <location>
        <begin position="317"/>
        <end position="339"/>
    </location>
</feature>
<reference evidence="10 11" key="1">
    <citation type="submission" date="2016-10" db="EMBL/GenBank/DDBJ databases">
        <authorList>
            <person name="de Groot N.N."/>
        </authorList>
    </citation>
    <scope>NUCLEOTIDE SEQUENCE [LARGE SCALE GENOMIC DNA]</scope>
    <source>
        <strain evidence="10 11">CGMCC 1.6114</strain>
    </source>
</reference>
<evidence type="ECO:0000313" key="11">
    <source>
        <dbReference type="Proteomes" id="UP000183209"/>
    </source>
</evidence>
<feature type="transmembrane region" description="Helical" evidence="8">
    <location>
        <begin position="251"/>
        <end position="272"/>
    </location>
</feature>
<dbReference type="Gene3D" id="1.20.1250.20">
    <property type="entry name" value="MFS general substrate transporter like domains"/>
    <property type="match status" value="2"/>
</dbReference>
<keyword evidence="6 8" id="KW-0472">Membrane</keyword>
<dbReference type="InterPro" id="IPR036259">
    <property type="entry name" value="MFS_trans_sf"/>
</dbReference>
<keyword evidence="5 8" id="KW-1133">Transmembrane helix</keyword>
<evidence type="ECO:0000256" key="1">
    <source>
        <dbReference type="ARBA" id="ARBA00004141"/>
    </source>
</evidence>
<dbReference type="OrthoDB" id="9783823at2"/>
<dbReference type="EMBL" id="FPAG01000005">
    <property type="protein sequence ID" value="SFS85780.1"/>
    <property type="molecule type" value="Genomic_DNA"/>
</dbReference>
<accession>A0A1I6T9B5</accession>
<dbReference type="RefSeq" id="WP_074978488.1">
    <property type="nucleotide sequence ID" value="NZ_FPAG01000005.1"/>
</dbReference>
<proteinExistence type="inferred from homology"/>
<evidence type="ECO:0000256" key="3">
    <source>
        <dbReference type="ARBA" id="ARBA00022448"/>
    </source>
</evidence>
<protein>
    <submittedName>
        <fullName evidence="10">MFS transporter, sugar porter (SP) family</fullName>
    </submittedName>
</protein>
<feature type="domain" description="Major facilitator superfamily (MFS) profile" evidence="9">
    <location>
        <begin position="8"/>
        <end position="435"/>
    </location>
</feature>
<dbReference type="InterPro" id="IPR005828">
    <property type="entry name" value="MFS_sugar_transport-like"/>
</dbReference>
<dbReference type="PROSITE" id="PS50850">
    <property type="entry name" value="MFS"/>
    <property type="match status" value="1"/>
</dbReference>
<dbReference type="SUPFAM" id="SSF103473">
    <property type="entry name" value="MFS general substrate transporter"/>
    <property type="match status" value="1"/>
</dbReference>
<evidence type="ECO:0000256" key="2">
    <source>
        <dbReference type="ARBA" id="ARBA00010992"/>
    </source>
</evidence>
<dbReference type="InterPro" id="IPR005829">
    <property type="entry name" value="Sugar_transporter_CS"/>
</dbReference>
<evidence type="ECO:0000259" key="9">
    <source>
        <dbReference type="PROSITE" id="PS50850"/>
    </source>
</evidence>
<comment type="similarity">
    <text evidence="2 7">Belongs to the major facilitator superfamily. Sugar transporter (TC 2.A.1.1) family.</text>
</comment>
<feature type="transmembrane region" description="Helical" evidence="8">
    <location>
        <begin position="132"/>
        <end position="153"/>
    </location>
</feature>
<feature type="transmembrane region" description="Helical" evidence="8">
    <location>
        <begin position="73"/>
        <end position="93"/>
    </location>
</feature>
<dbReference type="PANTHER" id="PTHR48023:SF4">
    <property type="entry name" value="D-XYLOSE-PROTON SYMPORTER-LIKE 2"/>
    <property type="match status" value="1"/>
</dbReference>
<feature type="transmembrane region" description="Helical" evidence="8">
    <location>
        <begin position="43"/>
        <end position="66"/>
    </location>
</feature>
<dbReference type="PROSITE" id="PS00216">
    <property type="entry name" value="SUGAR_TRANSPORT_1"/>
    <property type="match status" value="2"/>
</dbReference>